<name>A0A4Q0XCZ8_9FLAO</name>
<dbReference type="OrthoDB" id="333971at2"/>
<comment type="caution">
    <text evidence="2">The sequence shown here is derived from an EMBL/GenBank/DDBJ whole genome shotgun (WGS) entry which is preliminary data.</text>
</comment>
<gene>
    <name evidence="2" type="ORF">ESZ48_14670</name>
</gene>
<dbReference type="EMBL" id="SDDZ01000010">
    <property type="protein sequence ID" value="RXJ45821.1"/>
    <property type="molecule type" value="Genomic_DNA"/>
</dbReference>
<feature type="transmembrane region" description="Helical" evidence="1">
    <location>
        <begin position="5"/>
        <end position="23"/>
    </location>
</feature>
<reference evidence="2 3" key="1">
    <citation type="submission" date="2019-01" db="EMBL/GenBank/DDBJ databases">
        <title>Genome sequence of the Antarctic species Gelidibacter gilvus ACAM 158(T).</title>
        <authorList>
            <person name="Bowman J.P."/>
        </authorList>
    </citation>
    <scope>NUCLEOTIDE SEQUENCE [LARGE SCALE GENOMIC DNA]</scope>
    <source>
        <strain evidence="2 3">IC158</strain>
    </source>
</reference>
<dbReference type="Proteomes" id="UP000289792">
    <property type="component" value="Unassembled WGS sequence"/>
</dbReference>
<protein>
    <submittedName>
        <fullName evidence="2">Uncharacterized protein</fullName>
    </submittedName>
</protein>
<dbReference type="AlphaFoldDB" id="A0A4Q0XCZ8"/>
<organism evidence="2 3">
    <name type="scientific">Gelidibacter gilvus</name>
    <dbReference type="NCBI Taxonomy" id="59602"/>
    <lineage>
        <taxon>Bacteria</taxon>
        <taxon>Pseudomonadati</taxon>
        <taxon>Bacteroidota</taxon>
        <taxon>Flavobacteriia</taxon>
        <taxon>Flavobacteriales</taxon>
        <taxon>Flavobacteriaceae</taxon>
        <taxon>Gelidibacter</taxon>
    </lineage>
</organism>
<keyword evidence="1" id="KW-1133">Transmembrane helix</keyword>
<keyword evidence="3" id="KW-1185">Reference proteome</keyword>
<evidence type="ECO:0000313" key="3">
    <source>
        <dbReference type="Proteomes" id="UP000289792"/>
    </source>
</evidence>
<keyword evidence="1" id="KW-0472">Membrane</keyword>
<accession>A0A4Q0XCZ8</accession>
<keyword evidence="1" id="KW-0812">Transmembrane</keyword>
<evidence type="ECO:0000313" key="2">
    <source>
        <dbReference type="EMBL" id="RXJ45821.1"/>
    </source>
</evidence>
<sequence length="423" mass="48124">MKKIFITIGAVLVLFIILLYWSLNSTPKNYGTSTIVNLDNVNTINFKDYDSLTISASTLYEASDLKKMMQGEHYRDAWATPVKVPVVFLDTLLGGLTIVKEGGGNQTKSLKLQDSIGNKYALRSINKTPAPLIPEFAKTLGLENIIIDGISAQHPYAATVVALLADAAHILHTSPKVYFIPKQEALEEYNEDYGNKLFLFEHETESKTNWTTIKNVSTIIETDDLQELKLKRGDTLKIDEHALVRARLFDLVIGDWDRHAKQWGWVIKEEENGQVAIPLPADRDNAFFNIGGIVPNIIASKNVTPEMRPFQKDIDYLPGLIQDFDVYFLKSTPEYVFVEEAQQLQKLLTDQVIENAVRQWPAQIYKLDGLEIENKLKSRRDELQTYAKEFQRLLVEKPYPTSPLKGSEDVKFNGHYLNCFECY</sequence>
<evidence type="ECO:0000256" key="1">
    <source>
        <dbReference type="SAM" id="Phobius"/>
    </source>
</evidence>
<proteinExistence type="predicted"/>
<dbReference type="RefSeq" id="WP_129018252.1">
    <property type="nucleotide sequence ID" value="NZ_SDDZ01000010.1"/>
</dbReference>